<name>A0A1X1KV73_STRMT</name>
<dbReference type="EMBL" id="NCVK01000013">
    <property type="protein sequence ID" value="ORP03294.1"/>
    <property type="molecule type" value="Genomic_DNA"/>
</dbReference>
<reference evidence="1 2" key="1">
    <citation type="journal article" date="2016" name="Eur. J. Clin. Microbiol. Infect. Dis.">
        <title>Whole genome sequencing as a tool for phylogenetic analysis of clinical strains of Mitis group streptococci.</title>
        <authorList>
            <person name="Rasmussen L.H."/>
            <person name="Dargis R."/>
            <person name="Hojholt K."/>
            <person name="Christensen J.J."/>
            <person name="Skovgaard O."/>
            <person name="Justesen U.S."/>
            <person name="Rosenvinge F.S."/>
            <person name="Moser C."/>
            <person name="Lukjancenko O."/>
            <person name="Rasmussen S."/>
            <person name="Nielsen X.C."/>
        </authorList>
    </citation>
    <scope>NUCLEOTIDE SEQUENCE [LARGE SCALE GENOMIC DNA]</scope>
    <source>
        <strain evidence="1 2">OD_317805_11</strain>
    </source>
</reference>
<comment type="caution">
    <text evidence="1">The sequence shown here is derived from an EMBL/GenBank/DDBJ whole genome shotgun (WGS) entry which is preliminary data.</text>
</comment>
<dbReference type="Proteomes" id="UP000193517">
    <property type="component" value="Unassembled WGS sequence"/>
</dbReference>
<evidence type="ECO:0000313" key="2">
    <source>
        <dbReference type="Proteomes" id="UP000193517"/>
    </source>
</evidence>
<feature type="non-terminal residue" evidence="1">
    <location>
        <position position="1"/>
    </location>
</feature>
<gene>
    <name evidence="1" type="ORF">B7695_04475</name>
</gene>
<protein>
    <submittedName>
        <fullName evidence="1">Uncharacterized protein</fullName>
    </submittedName>
</protein>
<proteinExistence type="predicted"/>
<accession>A0A1X1KV73</accession>
<sequence>ALPIYISKDVYYWYKTRKIKLQNSIQLSMLFLFVEPRFRYPFLPLLAHDNQTLKSLFGSSVAGAQRGLTPQIYDMPVVPKKSLPD</sequence>
<evidence type="ECO:0000313" key="1">
    <source>
        <dbReference type="EMBL" id="ORP03294.1"/>
    </source>
</evidence>
<organism evidence="1 2">
    <name type="scientific">Streptococcus mitis</name>
    <dbReference type="NCBI Taxonomy" id="28037"/>
    <lineage>
        <taxon>Bacteria</taxon>
        <taxon>Bacillati</taxon>
        <taxon>Bacillota</taxon>
        <taxon>Bacilli</taxon>
        <taxon>Lactobacillales</taxon>
        <taxon>Streptococcaceae</taxon>
        <taxon>Streptococcus</taxon>
        <taxon>Streptococcus mitis group</taxon>
    </lineage>
</organism>
<dbReference type="AlphaFoldDB" id="A0A1X1KV73"/>